<dbReference type="AlphaFoldDB" id="A0AA96M324"/>
<name>A0AA96M324_9ENTR</name>
<accession>A0AA96M324</accession>
<gene>
    <name evidence="1" type="ORF">RQP59_03335</name>
</gene>
<dbReference type="KEGG" id="echu:RQP59_03335"/>
<organism evidence="1">
    <name type="scientific">Enterobacter chuandaensis</name>
    <dbReference type="NCBI Taxonomy" id="2497875"/>
    <lineage>
        <taxon>Bacteria</taxon>
        <taxon>Pseudomonadati</taxon>
        <taxon>Pseudomonadota</taxon>
        <taxon>Gammaproteobacteria</taxon>
        <taxon>Enterobacterales</taxon>
        <taxon>Enterobacteriaceae</taxon>
        <taxon>Enterobacter</taxon>
        <taxon>Enterobacter cloacae complex</taxon>
    </lineage>
</organism>
<proteinExistence type="predicted"/>
<dbReference type="RefSeq" id="WP_322921485.1">
    <property type="nucleotide sequence ID" value="NZ_CP135253.1"/>
</dbReference>
<sequence>MAEGLKMFYARDERNIHSRIPVKDIKESDREGLICEFCPAKISWVKAHKRNGKNISAFLRLQKNEEHAFNCKNSVKSAITSLVAHSQNIEDGKLLLEAQDSAFIFRMNVLIEASADLRKASFTPKEEADPEEKARKRIRYKKTEKRLADYFNTAAGIAKIRAKIEESSDKEILSNLVKIDYNGKKISWNDFFYDEDRYPILFKKAAKIAHPVAILITVKKSQEYINSERSNFYTLKGEVCTLELSDKSKEFFAPGLACNDATFFENLEPKDEIIVVGKVRPTTNLWGEGKIYKNLNFNIFNKKQITRLKD</sequence>
<reference evidence="1" key="1">
    <citation type="submission" date="2023-09" db="EMBL/GenBank/DDBJ databases">
        <title>Coexistence of blaNDM-1 and blaKPC-2 in Enterobacter chuandaensis.</title>
        <authorList>
            <person name="Chen R."/>
        </authorList>
    </citation>
    <scope>NUCLEOTIDE SEQUENCE</scope>
    <source>
        <strain evidence="1">FAHZZU5885</strain>
    </source>
</reference>
<evidence type="ECO:0000313" key="1">
    <source>
        <dbReference type="EMBL" id="WNS38614.1"/>
    </source>
</evidence>
<protein>
    <submittedName>
        <fullName evidence="1">Uncharacterized protein</fullName>
    </submittedName>
</protein>
<dbReference type="EMBL" id="CP135253">
    <property type="protein sequence ID" value="WNS38614.1"/>
    <property type="molecule type" value="Genomic_DNA"/>
</dbReference>